<dbReference type="Proteomes" id="UP000028701">
    <property type="component" value="Unassembled WGS sequence"/>
</dbReference>
<comment type="caution">
    <text evidence="2">The sequence shown here is derived from an EMBL/GenBank/DDBJ whole genome shotgun (WGS) entry which is preliminary data.</text>
</comment>
<feature type="transmembrane region" description="Helical" evidence="1">
    <location>
        <begin position="36"/>
        <end position="53"/>
    </location>
</feature>
<keyword evidence="1" id="KW-1133">Transmembrane helix</keyword>
<dbReference type="EMBL" id="BBJU01000022">
    <property type="protein sequence ID" value="GAK71900.1"/>
    <property type="molecule type" value="Genomic_DNA"/>
</dbReference>
<dbReference type="AlphaFoldDB" id="A0A081CZ04"/>
<dbReference type="RefSeq" id="WP_045231441.1">
    <property type="nucleotide sequence ID" value="NZ_BBJU01000022.1"/>
</dbReference>
<evidence type="ECO:0000313" key="3">
    <source>
        <dbReference type="Proteomes" id="UP000028701"/>
    </source>
</evidence>
<feature type="transmembrane region" description="Helical" evidence="1">
    <location>
        <begin position="12"/>
        <end position="31"/>
    </location>
</feature>
<reference evidence="2 3" key="1">
    <citation type="submission" date="2014-08" db="EMBL/GenBank/DDBJ databases">
        <title>Whole genome shotgun sequence of Rhizobium rubi NBRC 13261.</title>
        <authorList>
            <person name="Katano-Makiyama Y."/>
            <person name="Hosoyama A."/>
            <person name="Hashimoto M."/>
            <person name="Hosoyama Y."/>
            <person name="Noguchi M."/>
            <person name="Tsuchikane K."/>
            <person name="Uohara A."/>
            <person name="Ohji S."/>
            <person name="Ichikawa N."/>
            <person name="Kimura A."/>
            <person name="Yamazoe A."/>
            <person name="Fujita N."/>
        </authorList>
    </citation>
    <scope>NUCLEOTIDE SEQUENCE [LARGE SCALE GENOMIC DNA]</scope>
    <source>
        <strain evidence="2 3">NBRC 13261</strain>
    </source>
</reference>
<protein>
    <submittedName>
        <fullName evidence="2">Uncharacterized protein</fullName>
    </submittedName>
</protein>
<gene>
    <name evidence="2" type="ORF">RRU01S_22_00330</name>
</gene>
<evidence type="ECO:0000256" key="1">
    <source>
        <dbReference type="SAM" id="Phobius"/>
    </source>
</evidence>
<name>A0A081CZ04_9HYPH</name>
<proteinExistence type="predicted"/>
<sequence>MNTFSAHIPEGSYSTLVIGIAVVIVVCLMMYVVRKLIGIVLGAGIIVGAFMIWQDPALLRTVQHTAGDYYSQWRSGASSPEEQQRC</sequence>
<accession>A0A081CZ04</accession>
<evidence type="ECO:0000313" key="2">
    <source>
        <dbReference type="EMBL" id="GAK71900.1"/>
    </source>
</evidence>
<dbReference type="OrthoDB" id="8403853at2"/>
<keyword evidence="1" id="KW-0472">Membrane</keyword>
<organism evidence="2 3">
    <name type="scientific">Agrobacterium rubi TR3 = NBRC 13261</name>
    <dbReference type="NCBI Taxonomy" id="1368415"/>
    <lineage>
        <taxon>Bacteria</taxon>
        <taxon>Pseudomonadati</taxon>
        <taxon>Pseudomonadota</taxon>
        <taxon>Alphaproteobacteria</taxon>
        <taxon>Hyphomicrobiales</taxon>
        <taxon>Rhizobiaceae</taxon>
        <taxon>Rhizobium/Agrobacterium group</taxon>
        <taxon>Agrobacterium</taxon>
    </lineage>
</organism>
<keyword evidence="1" id="KW-0812">Transmembrane</keyword>